<protein>
    <submittedName>
        <fullName evidence="10">EGF-like domain-containing protein</fullName>
    </submittedName>
</protein>
<feature type="domain" description="EGF-like" evidence="8">
    <location>
        <begin position="233"/>
        <end position="273"/>
    </location>
</feature>
<dbReference type="GO" id="GO:0046872">
    <property type="term" value="F:metal ion binding"/>
    <property type="evidence" value="ECO:0007669"/>
    <property type="project" value="UniProtKB-KW"/>
</dbReference>
<reference evidence="9" key="1">
    <citation type="submission" date="2014-07" db="EMBL/GenBank/DDBJ databases">
        <authorList>
            <person name="Martin A.A"/>
            <person name="De Silva N."/>
        </authorList>
    </citation>
    <scope>NUCLEOTIDE SEQUENCE</scope>
</reference>
<dbReference type="AlphaFoldDB" id="A0A0K0FXA2"/>
<keyword evidence="9" id="KW-1185">Reference proteome</keyword>
<dbReference type="PANTHER" id="PTHR10127:SF780">
    <property type="entry name" value="METALLOENDOPEPTIDASE"/>
    <property type="match status" value="1"/>
</dbReference>
<feature type="disulfide bond" evidence="6">
    <location>
        <begin position="237"/>
        <end position="247"/>
    </location>
</feature>
<dbReference type="WBParaSite" id="SVE_1707800.1">
    <property type="protein sequence ID" value="SVE_1707800.1"/>
    <property type="gene ID" value="SVE_1707800"/>
</dbReference>
<sequence>MLILSYTIILINFCAVTSSIEDPNSDNDTGNIRQKRAVLRDLRYKWNESIIYYKVDPLIEKTLIENPLKEIMDETCLIFQEVSLSEKSKNKTGFYFQKGYIDATHLGRKLDNGNFQNLWLSTRYPERYLVLRVVLYALGVDYEYARPDYLDYVWTLFGGLKDKYLTYMVPKKNTTVMTYGLPFDFSSVMALNQFEYSNRINRQTFEPVRPEDKYKNFNTTNYYLSTNDIKLLNLHYCGGKCTKKSVCQNGGELDVGRCSQCKCPPEYTGKYCQRHTSVNYKICGPADISIIKSKTEEKELKFSDNCGYSFRASRGNIVEMKIQFTNKKNIDEYICTKDAAVELKFERDKSRSGLVVCNIIDSVLTYSEDELLFLNFYGNMNHKVKIIYREIIQPKD</sequence>
<dbReference type="PANTHER" id="PTHR10127">
    <property type="entry name" value="DISCOIDIN, CUB, EGF, LAMININ , AND ZINC METALLOPROTEASE DOMAIN CONTAINING"/>
    <property type="match status" value="1"/>
</dbReference>
<dbReference type="Gene3D" id="3.40.390.10">
    <property type="entry name" value="Collagenase (Catalytic Domain)"/>
    <property type="match status" value="1"/>
</dbReference>
<dbReference type="Proteomes" id="UP000035680">
    <property type="component" value="Unassembled WGS sequence"/>
</dbReference>
<dbReference type="PROSITE" id="PS00022">
    <property type="entry name" value="EGF_1"/>
    <property type="match status" value="1"/>
</dbReference>
<feature type="chain" id="PRO_5005330209" evidence="7">
    <location>
        <begin position="20"/>
        <end position="396"/>
    </location>
</feature>
<proteinExistence type="predicted"/>
<name>A0A0K0FXA2_STRVS</name>
<feature type="disulfide bond" evidence="6">
    <location>
        <begin position="263"/>
        <end position="272"/>
    </location>
</feature>
<keyword evidence="7" id="KW-0732">Signal</keyword>
<evidence type="ECO:0000256" key="2">
    <source>
        <dbReference type="ARBA" id="ARBA00022723"/>
    </source>
</evidence>
<evidence type="ECO:0000259" key="8">
    <source>
        <dbReference type="PROSITE" id="PS50026"/>
    </source>
</evidence>
<comment type="caution">
    <text evidence="6">Lacks conserved residue(s) required for the propagation of feature annotation.</text>
</comment>
<keyword evidence="6" id="KW-1015">Disulfide bond</keyword>
<dbReference type="SUPFAM" id="SSF55486">
    <property type="entry name" value="Metalloproteases ('zincins'), catalytic domain"/>
    <property type="match status" value="1"/>
</dbReference>
<dbReference type="PROSITE" id="PS50026">
    <property type="entry name" value="EGF_3"/>
    <property type="match status" value="1"/>
</dbReference>
<accession>A0A0K0FXA2</accession>
<keyword evidence="3" id="KW-0378">Hydrolase</keyword>
<dbReference type="InterPro" id="IPR000742">
    <property type="entry name" value="EGF"/>
</dbReference>
<keyword evidence="2" id="KW-0479">Metal-binding</keyword>
<dbReference type="GO" id="GO:0006508">
    <property type="term" value="P:proteolysis"/>
    <property type="evidence" value="ECO:0007669"/>
    <property type="project" value="UniProtKB-KW"/>
</dbReference>
<dbReference type="CDD" id="cd00054">
    <property type="entry name" value="EGF_CA"/>
    <property type="match status" value="1"/>
</dbReference>
<evidence type="ECO:0000256" key="4">
    <source>
        <dbReference type="ARBA" id="ARBA00022833"/>
    </source>
</evidence>
<dbReference type="InterPro" id="IPR024079">
    <property type="entry name" value="MetalloPept_cat_dom_sf"/>
</dbReference>
<evidence type="ECO:0000256" key="1">
    <source>
        <dbReference type="ARBA" id="ARBA00022670"/>
    </source>
</evidence>
<dbReference type="GO" id="GO:0004222">
    <property type="term" value="F:metalloendopeptidase activity"/>
    <property type="evidence" value="ECO:0007669"/>
    <property type="project" value="InterPro"/>
</dbReference>
<keyword evidence="1" id="KW-0645">Protease</keyword>
<organism evidence="9 10">
    <name type="scientific">Strongyloides venezuelensis</name>
    <name type="common">Threadworm</name>
    <dbReference type="NCBI Taxonomy" id="75913"/>
    <lineage>
        <taxon>Eukaryota</taxon>
        <taxon>Metazoa</taxon>
        <taxon>Ecdysozoa</taxon>
        <taxon>Nematoda</taxon>
        <taxon>Chromadorea</taxon>
        <taxon>Rhabditida</taxon>
        <taxon>Tylenchina</taxon>
        <taxon>Panagrolaimomorpha</taxon>
        <taxon>Strongyloidoidea</taxon>
        <taxon>Strongyloididae</taxon>
        <taxon>Strongyloides</taxon>
    </lineage>
</organism>
<keyword evidence="5" id="KW-0482">Metalloprotease</keyword>
<evidence type="ECO:0000256" key="6">
    <source>
        <dbReference type="PROSITE-ProRule" id="PRU00076"/>
    </source>
</evidence>
<feature type="signal peptide" evidence="7">
    <location>
        <begin position="1"/>
        <end position="19"/>
    </location>
</feature>
<dbReference type="STRING" id="75913.A0A0K0FXA2"/>
<evidence type="ECO:0000256" key="5">
    <source>
        <dbReference type="ARBA" id="ARBA00023049"/>
    </source>
</evidence>
<dbReference type="InterPro" id="IPR001506">
    <property type="entry name" value="Peptidase_M12A"/>
</dbReference>
<reference evidence="10" key="2">
    <citation type="submission" date="2015-08" db="UniProtKB">
        <authorList>
            <consortium name="WormBaseParasite"/>
        </authorList>
    </citation>
    <scope>IDENTIFICATION</scope>
</reference>
<keyword evidence="6" id="KW-0245">EGF-like domain</keyword>
<evidence type="ECO:0000313" key="9">
    <source>
        <dbReference type="Proteomes" id="UP000035680"/>
    </source>
</evidence>
<dbReference type="Pfam" id="PF01400">
    <property type="entry name" value="Astacin"/>
    <property type="match status" value="1"/>
</dbReference>
<evidence type="ECO:0000256" key="7">
    <source>
        <dbReference type="SAM" id="SignalP"/>
    </source>
</evidence>
<keyword evidence="4" id="KW-0862">Zinc</keyword>
<evidence type="ECO:0000256" key="3">
    <source>
        <dbReference type="ARBA" id="ARBA00022801"/>
    </source>
</evidence>
<evidence type="ECO:0000313" key="10">
    <source>
        <dbReference type="WBParaSite" id="SVE_1707800.1"/>
    </source>
</evidence>